<dbReference type="InterPro" id="IPR041679">
    <property type="entry name" value="DNA2/NAM7-like_C"/>
</dbReference>
<dbReference type="Pfam" id="PF13195">
    <property type="entry name" value="DUF4011"/>
    <property type="match status" value="1"/>
</dbReference>
<dbReference type="InterPro" id="IPR045055">
    <property type="entry name" value="DNA2/NAM7-like"/>
</dbReference>
<evidence type="ECO:0000256" key="1">
    <source>
        <dbReference type="SAM" id="MobiDB-lite"/>
    </source>
</evidence>
<dbReference type="SUPFAM" id="SSF52540">
    <property type="entry name" value="P-loop containing nucleoside triphosphate hydrolases"/>
    <property type="match status" value="1"/>
</dbReference>
<dbReference type="EMBL" id="UOEU01000048">
    <property type="protein sequence ID" value="VAW30383.1"/>
    <property type="molecule type" value="Genomic_DNA"/>
</dbReference>
<dbReference type="InterPro" id="IPR025103">
    <property type="entry name" value="DUF4011"/>
</dbReference>
<evidence type="ECO:0000259" key="2">
    <source>
        <dbReference type="Pfam" id="PF13086"/>
    </source>
</evidence>
<dbReference type="Pfam" id="PF18741">
    <property type="entry name" value="MTES_1575"/>
    <property type="match status" value="1"/>
</dbReference>
<sequence>MEDNLLERGKVQDKLQYWMAHLRDMGRRNRLLFFKDTRASSIIISEPNALEIFDSLVVNGRSIYAPLSQNARKSLFDESESDDEGDATEYEKRDDEFLSNKTLENVNQVLSNLRYKARTVREEQGFNALYMGFGLLKWQEGTGSEFSEAPLVLVPIDIGREGLGARFSIELLEEEIVINPTLQTKLLKDFKIELKEIENGLTAETLTDYWKQVEQLVQNYEGWEVLSKVVIGIFNFQTLMLIKDLERNEEHYIRHPLIQMLSGRLDNLMNETGDVLNARDLDEKVSPLNVFQILDADSSQQEAIEAAKSGVSFVLQGPPGTGKSQTIANIIAESMAIGKKILFVSQKSVALDVVHNRLSQHGLGEFCLEIHSYKKNKKDVIQDLGKSLSARKGEAVQNSTQKKNELSRLRRELNDFVKELHTPRFGMKLSLFRVLGELGKVYESPNIKFSLGNIKTINTEQYQKHLSLIREIASYDLLISDFGDHPWKGFNRGSSTIQEREEISEKFEKIARILSSQIAATQDIAKGINIESPEKLRQHFDILRIVTVFKPLIFGDEFIDLTDRFLEKYDSIIRFLKPQYWKDISLLTKINWREEKLHLDKISRILMVLRKTREAALSNNLLPNGDYDLSLEVVNKLKNNHKEIIRLYKFAVSLFADDDQPEILQARFDVDAEGLVEWFSKLSTQTDQIIEWVNFRNIVQQGKDIGIGDFVNKALEKGIPANQWENAYKRRFYVLLSDLITQSHSALSKFRSSAHSNAIDRFRQLDNELREIASLEIREKLYKIRPEATWVQADSAETIILRKELNKQRRIKPLRRLFSEIPNLILNLKPCLMMSPLTVSQLLDPEIYKFDIAIFDEASQIPPEYAVGTIVRAKQVVIAGDRHQMPPTRFFHAIDTDEYDEDDYDVEDYESILNACDAISMPNKMLLWHYRSADESLIAFSNYNFYDNKLLTFPNSNGEDKSTGLEFVHVPDGIYRRGKGARNNQIEARKVAELVFETLVHSPKLSIGVVAFSQSQRQIIEQEIDRLKREKPNLYALFDYNKEEQVFVKSLETVQGDERDVIIFSIGYGKDEIGKMSMNFGPLNRQGGERRLNVAVTRARRAVKLVASIEPEDIDLSRTQSLGAKLLKSYMKVARDGMKEVYADETLNPNAEFDSPFEEAVYDSLSRRGIILKPQVGVSQYRIDFGVVDPDQRGRYLLGIECDGATYHSSPTARDRDRLRQQILENKFGWRIHRIWSRDWIDNPHAEIKKVIDAINVSKKSSPRKSVKKN</sequence>
<dbReference type="FunFam" id="3.40.960.10:FF:000002">
    <property type="entry name" value="DNA helicase related protein"/>
    <property type="match status" value="1"/>
</dbReference>
<dbReference type="PANTHER" id="PTHR10887">
    <property type="entry name" value="DNA2/NAM7 HELICASE FAMILY"/>
    <property type="match status" value="1"/>
</dbReference>
<dbReference type="Gene3D" id="3.40.50.300">
    <property type="entry name" value="P-loop containing nucleotide triphosphate hydrolases"/>
    <property type="match status" value="3"/>
</dbReference>
<keyword evidence="5" id="KW-0547">Nucleotide-binding</keyword>
<keyword evidence="5" id="KW-0347">Helicase</keyword>
<gene>
    <name evidence="5" type="ORF">MNBD_CHLOROFLEXI01-3047</name>
</gene>
<dbReference type="CDD" id="cd18808">
    <property type="entry name" value="SF1_C_Upf1"/>
    <property type="match status" value="1"/>
</dbReference>
<dbReference type="AlphaFoldDB" id="A0A3B0UQ51"/>
<dbReference type="InterPro" id="IPR047187">
    <property type="entry name" value="SF1_C_Upf1"/>
</dbReference>
<name>A0A3B0UQ51_9ZZZZ</name>
<evidence type="ECO:0000259" key="4">
    <source>
        <dbReference type="Pfam" id="PF18741"/>
    </source>
</evidence>
<dbReference type="Gene3D" id="3.40.960.10">
    <property type="entry name" value="VSR Endonuclease"/>
    <property type="match status" value="1"/>
</dbReference>
<dbReference type="InterPro" id="IPR027417">
    <property type="entry name" value="P-loop_NTPase"/>
</dbReference>
<dbReference type="FunFam" id="3.40.50.300:FF:002063">
    <property type="entry name" value="DNA helicase related protein"/>
    <property type="match status" value="1"/>
</dbReference>
<dbReference type="InterPro" id="IPR049468">
    <property type="entry name" value="Restrct_endonuc-II-like_dom"/>
</dbReference>
<keyword evidence="5" id="KW-0067">ATP-binding</keyword>
<keyword evidence="5" id="KW-0378">Hydrolase</keyword>
<protein>
    <submittedName>
        <fullName evidence="5">DNA helicase related protein</fullName>
    </submittedName>
</protein>
<feature type="domain" description="Restriction endonuclease type II-like" evidence="4">
    <location>
        <begin position="1157"/>
        <end position="1255"/>
    </location>
</feature>
<dbReference type="GO" id="GO:0004386">
    <property type="term" value="F:helicase activity"/>
    <property type="evidence" value="ECO:0007669"/>
    <property type="project" value="UniProtKB-KW"/>
</dbReference>
<proteinExistence type="predicted"/>
<reference evidence="5" key="1">
    <citation type="submission" date="2018-06" db="EMBL/GenBank/DDBJ databases">
        <authorList>
            <person name="Zhirakovskaya E."/>
        </authorList>
    </citation>
    <scope>NUCLEOTIDE SEQUENCE</scope>
</reference>
<feature type="region of interest" description="Disordered" evidence="1">
    <location>
        <begin position="74"/>
        <end position="93"/>
    </location>
</feature>
<dbReference type="Pfam" id="PF13086">
    <property type="entry name" value="AAA_11"/>
    <property type="match status" value="1"/>
</dbReference>
<dbReference type="InterPro" id="IPR041677">
    <property type="entry name" value="DNA2/NAM7_AAA_11"/>
</dbReference>
<dbReference type="PANTHER" id="PTHR10887:SF530">
    <property type="entry name" value="SUPERFAMILY I DNA HELICASES"/>
    <property type="match status" value="1"/>
</dbReference>
<accession>A0A3B0UQ51</accession>
<dbReference type="InterPro" id="IPR011335">
    <property type="entry name" value="Restrct_endonuc-II-like"/>
</dbReference>
<evidence type="ECO:0000313" key="5">
    <source>
        <dbReference type="EMBL" id="VAW30383.1"/>
    </source>
</evidence>
<evidence type="ECO:0000259" key="3">
    <source>
        <dbReference type="Pfam" id="PF13087"/>
    </source>
</evidence>
<feature type="domain" description="DNA2/NAM7 helicase helicase" evidence="2">
    <location>
        <begin position="297"/>
        <end position="415"/>
    </location>
</feature>
<dbReference type="Pfam" id="PF13087">
    <property type="entry name" value="AAA_12"/>
    <property type="match status" value="1"/>
</dbReference>
<feature type="compositionally biased region" description="Acidic residues" evidence="1">
    <location>
        <begin position="77"/>
        <end position="88"/>
    </location>
</feature>
<organism evidence="5">
    <name type="scientific">hydrothermal vent metagenome</name>
    <dbReference type="NCBI Taxonomy" id="652676"/>
    <lineage>
        <taxon>unclassified sequences</taxon>
        <taxon>metagenomes</taxon>
        <taxon>ecological metagenomes</taxon>
    </lineage>
</organism>
<dbReference type="SUPFAM" id="SSF52980">
    <property type="entry name" value="Restriction endonuclease-like"/>
    <property type="match status" value="1"/>
</dbReference>
<feature type="domain" description="DNA2/NAM7 helicase-like C-terminal" evidence="3">
    <location>
        <begin position="920"/>
        <end position="1108"/>
    </location>
</feature>